<dbReference type="SMART" id="SM00481">
    <property type="entry name" value="POLIIIAc"/>
    <property type="match status" value="1"/>
</dbReference>
<evidence type="ECO:0000313" key="3">
    <source>
        <dbReference type="Proteomes" id="UP000275256"/>
    </source>
</evidence>
<dbReference type="GO" id="GO:0008270">
    <property type="term" value="F:zinc ion binding"/>
    <property type="evidence" value="ECO:0007669"/>
    <property type="project" value="TreeGrafter"/>
</dbReference>
<comment type="caution">
    <text evidence="2">The sequence shown here is derived from an EMBL/GenBank/DDBJ whole genome shotgun (WGS) entry which is preliminary data.</text>
</comment>
<keyword evidence="3" id="KW-1185">Reference proteome</keyword>
<evidence type="ECO:0000313" key="2">
    <source>
        <dbReference type="EMBL" id="RMB60206.1"/>
    </source>
</evidence>
<proteinExistence type="predicted"/>
<dbReference type="SUPFAM" id="SSF89550">
    <property type="entry name" value="PHP domain-like"/>
    <property type="match status" value="1"/>
</dbReference>
<dbReference type="InterPro" id="IPR016195">
    <property type="entry name" value="Pol/histidinol_Pase-like"/>
</dbReference>
<dbReference type="InterPro" id="IPR050243">
    <property type="entry name" value="PHP_phosphatase"/>
</dbReference>
<dbReference type="PANTHER" id="PTHR36928:SF1">
    <property type="entry name" value="PHOSPHATASE YCDX-RELATED"/>
    <property type="match status" value="1"/>
</dbReference>
<dbReference type="EMBL" id="REFW01000002">
    <property type="protein sequence ID" value="RMB60206.1"/>
    <property type="molecule type" value="Genomic_DNA"/>
</dbReference>
<gene>
    <name evidence="2" type="ORF">EAX62_11030</name>
</gene>
<dbReference type="PANTHER" id="PTHR36928">
    <property type="entry name" value="PHOSPHATASE YCDX-RELATED"/>
    <property type="match status" value="1"/>
</dbReference>
<dbReference type="GO" id="GO:0042578">
    <property type="term" value="F:phosphoric ester hydrolase activity"/>
    <property type="evidence" value="ECO:0007669"/>
    <property type="project" value="TreeGrafter"/>
</dbReference>
<dbReference type="OrthoDB" id="8279407at2"/>
<sequence length="245" mass="26358">MHEPGAFHHDVAAAIDTRVDSHTHSDWTDGADSIDDMADAAVAAGLRTWGLSDHVRHDTTWLPEYVTAVRALRRDDLLIRCGVETKIMNVSGQLDLPPSLPALDYLLIADHQFPGVDGPEHPSSVRDRLAAGQVTPSAVVEQLVEATAAALRSSPLPPTVAHPFSLLPKCGLDEQLVTDELLDVLATACRAVDGAVEVNEKWRCPSARVLSGLMRRGVTLVAGSDAHRTADVGRYTHLHEVLASL</sequence>
<dbReference type="Gene3D" id="3.20.20.140">
    <property type="entry name" value="Metal-dependent hydrolases"/>
    <property type="match status" value="1"/>
</dbReference>
<dbReference type="Proteomes" id="UP000275256">
    <property type="component" value="Unassembled WGS sequence"/>
</dbReference>
<feature type="domain" description="Polymerase/histidinol phosphatase N-terminal" evidence="1">
    <location>
        <begin position="19"/>
        <end position="89"/>
    </location>
</feature>
<name>A0A3M0GSC0_9ACTN</name>
<dbReference type="GO" id="GO:0005829">
    <property type="term" value="C:cytosol"/>
    <property type="evidence" value="ECO:0007669"/>
    <property type="project" value="TreeGrafter"/>
</dbReference>
<dbReference type="Pfam" id="PF02811">
    <property type="entry name" value="PHP"/>
    <property type="match status" value="1"/>
</dbReference>
<protein>
    <submittedName>
        <fullName evidence="2">PHP domain-containing protein</fullName>
    </submittedName>
</protein>
<dbReference type="RefSeq" id="WP_121901686.1">
    <property type="nucleotide sequence ID" value="NZ_REFW01000002.1"/>
</dbReference>
<reference evidence="2 3" key="1">
    <citation type="submission" date="2018-10" db="EMBL/GenBank/DDBJ databases">
        <title>Tessaracoccus antarcticuss sp. nov., isolated from sediment.</title>
        <authorList>
            <person name="Zhou L.Y."/>
            <person name="Du Z.J."/>
        </authorList>
    </citation>
    <scope>NUCLEOTIDE SEQUENCE [LARGE SCALE GENOMIC DNA]</scope>
    <source>
        <strain evidence="2 3">JDX10</strain>
    </source>
</reference>
<evidence type="ECO:0000259" key="1">
    <source>
        <dbReference type="SMART" id="SM00481"/>
    </source>
</evidence>
<accession>A0A3M0GSC0</accession>
<dbReference type="InterPro" id="IPR004013">
    <property type="entry name" value="PHP_dom"/>
</dbReference>
<dbReference type="AlphaFoldDB" id="A0A3M0GSC0"/>
<dbReference type="InterPro" id="IPR003141">
    <property type="entry name" value="Pol/His_phosphatase_N"/>
</dbReference>
<organism evidence="2 3">
    <name type="scientific">Tessaracoccus antarcticus</name>
    <dbReference type="NCBI Taxonomy" id="2479848"/>
    <lineage>
        <taxon>Bacteria</taxon>
        <taxon>Bacillati</taxon>
        <taxon>Actinomycetota</taxon>
        <taxon>Actinomycetes</taxon>
        <taxon>Propionibacteriales</taxon>
        <taxon>Propionibacteriaceae</taxon>
        <taxon>Tessaracoccus</taxon>
    </lineage>
</organism>